<dbReference type="InterPro" id="IPR038084">
    <property type="entry name" value="PduO/GlcC-like_sf"/>
</dbReference>
<dbReference type="RefSeq" id="WP_147654913.1">
    <property type="nucleotide sequence ID" value="NZ_BMFM01000001.1"/>
</dbReference>
<organism evidence="1 2">
    <name type="scientific">Paradevosia tibetensis</name>
    <dbReference type="NCBI Taxonomy" id="1447062"/>
    <lineage>
        <taxon>Bacteria</taxon>
        <taxon>Pseudomonadati</taxon>
        <taxon>Pseudomonadota</taxon>
        <taxon>Alphaproteobacteria</taxon>
        <taxon>Hyphomicrobiales</taxon>
        <taxon>Devosiaceae</taxon>
        <taxon>Paradevosia</taxon>
    </lineage>
</organism>
<gene>
    <name evidence="1" type="ORF">FNA67_02330</name>
</gene>
<dbReference type="InterPro" id="IPR052517">
    <property type="entry name" value="GlcG_carb_metab_protein"/>
</dbReference>
<evidence type="ECO:0000313" key="2">
    <source>
        <dbReference type="Proteomes" id="UP000321062"/>
    </source>
</evidence>
<dbReference type="SUPFAM" id="SSF143744">
    <property type="entry name" value="GlcG-like"/>
    <property type="match status" value="1"/>
</dbReference>
<evidence type="ECO:0000313" key="1">
    <source>
        <dbReference type="EMBL" id="QEE19082.1"/>
    </source>
</evidence>
<dbReference type="Gene3D" id="3.30.450.150">
    <property type="entry name" value="Haem-degrading domain"/>
    <property type="match status" value="1"/>
</dbReference>
<sequence length="152" mass="15175">MLTKLSIDNATAEAVIAAASERATAMGVPQNIAVVDEAGHLVAFRRMDGAKFFSIEIAITKAFAAAGTRKATRDIGPATQPGQPGFGAQALVGGRFTTLPGGIPLEAGGAVVGAVGVSSGSTAQDQEVAEAAAAYFSSRWGAGAPVADSQKD</sequence>
<accession>A0A5B9DJR3</accession>
<reference evidence="1 2" key="1">
    <citation type="journal article" date="2015" name="Int. J. Syst. Evol. Microbiol.">
        <title>Youhaiella tibetensis gen. nov., sp. nov., isolated from subsurface sediment.</title>
        <authorList>
            <person name="Wang Y.X."/>
            <person name="Huang F.Q."/>
            <person name="Nogi Y."/>
            <person name="Pang S.J."/>
            <person name="Wang P.K."/>
            <person name="Lv J."/>
        </authorList>
    </citation>
    <scope>NUCLEOTIDE SEQUENCE [LARGE SCALE GENOMIC DNA]</scope>
    <source>
        <strain evidence="2">fig4</strain>
    </source>
</reference>
<dbReference type="OrthoDB" id="9815788at2"/>
<dbReference type="KEGG" id="yti:FNA67_02330"/>
<keyword evidence="2" id="KW-1185">Reference proteome</keyword>
<dbReference type="PANTHER" id="PTHR34309">
    <property type="entry name" value="SLR1406 PROTEIN"/>
    <property type="match status" value="1"/>
</dbReference>
<dbReference type="Proteomes" id="UP000321062">
    <property type="component" value="Chromosome"/>
</dbReference>
<proteinExistence type="predicted"/>
<name>A0A5B9DJR3_9HYPH</name>
<dbReference type="Pfam" id="PF03928">
    <property type="entry name" value="HbpS-like"/>
    <property type="match status" value="1"/>
</dbReference>
<dbReference type="InterPro" id="IPR005624">
    <property type="entry name" value="PduO/GlcC-like"/>
</dbReference>
<protein>
    <submittedName>
        <fullName evidence="1">Heme-binding protein</fullName>
    </submittedName>
</protein>
<dbReference type="AlphaFoldDB" id="A0A5B9DJR3"/>
<dbReference type="EMBL" id="CP041690">
    <property type="protein sequence ID" value="QEE19082.1"/>
    <property type="molecule type" value="Genomic_DNA"/>
</dbReference>
<dbReference type="PANTHER" id="PTHR34309:SF1">
    <property type="entry name" value="PROTEIN GLCG"/>
    <property type="match status" value="1"/>
</dbReference>